<dbReference type="KEGG" id="rhy:RD110_10730"/>
<dbReference type="RefSeq" id="WP_076199289.1">
    <property type="nucleotide sequence ID" value="NZ_CP019236.1"/>
</dbReference>
<protein>
    <submittedName>
        <fullName evidence="4">Lytic transglycosylase</fullName>
    </submittedName>
</protein>
<dbReference type="OrthoDB" id="9815002at2"/>
<dbReference type="CDD" id="cd00254">
    <property type="entry name" value="LT-like"/>
    <property type="match status" value="1"/>
</dbReference>
<accession>A0A1P8JV35</accession>
<dbReference type="SUPFAM" id="SSF53955">
    <property type="entry name" value="Lysozyme-like"/>
    <property type="match status" value="1"/>
</dbReference>
<dbReference type="Gene3D" id="1.10.530.10">
    <property type="match status" value="1"/>
</dbReference>
<sequence>MGSGIIHKISSLRRVGLCLSLLFLQQAAMADVWGYIDAKGVAHFDTQRVDERYELFFKGGESFDTAQMPLLSTGQAPVIGAAPPKLLAFFDISPSYKLVKHHLREAATTHGIDYELLQALIVTESGFSSTAVSPKGAVGLMQIMPATAERYGLAGDAKASVEQKLTDPKTNIRIGTRYLRDLIAMFPGQLDLAVASYNAGEGAVQRAGNRIPNYKETQAYVKTVLSLYNGLKPPDAVVELRRRPLRVRMELNGGAAGRGNLPGGLPGIASSVLDAVQPTVR</sequence>
<dbReference type="PANTHER" id="PTHR37423:SF2">
    <property type="entry name" value="MEMBRANE-BOUND LYTIC MUREIN TRANSGLYCOSYLASE C"/>
    <property type="match status" value="1"/>
</dbReference>
<dbReference type="InterPro" id="IPR023346">
    <property type="entry name" value="Lysozyme-like_dom_sf"/>
</dbReference>
<dbReference type="Proteomes" id="UP000186609">
    <property type="component" value="Chromosome"/>
</dbReference>
<evidence type="ECO:0000259" key="3">
    <source>
        <dbReference type="Pfam" id="PF01464"/>
    </source>
</evidence>
<feature type="signal peptide" evidence="2">
    <location>
        <begin position="1"/>
        <end position="30"/>
    </location>
</feature>
<feature type="domain" description="Transglycosylase SLT" evidence="3">
    <location>
        <begin position="104"/>
        <end position="213"/>
    </location>
</feature>
<keyword evidence="5" id="KW-1185">Reference proteome</keyword>
<evidence type="ECO:0000313" key="4">
    <source>
        <dbReference type="EMBL" id="APW37602.1"/>
    </source>
</evidence>
<comment type="similarity">
    <text evidence="1">Belongs to the transglycosylase Slt family.</text>
</comment>
<evidence type="ECO:0000256" key="1">
    <source>
        <dbReference type="ARBA" id="ARBA00007734"/>
    </source>
</evidence>
<dbReference type="PANTHER" id="PTHR37423">
    <property type="entry name" value="SOLUBLE LYTIC MUREIN TRANSGLYCOSYLASE-RELATED"/>
    <property type="match status" value="1"/>
</dbReference>
<reference evidence="4 5" key="1">
    <citation type="submission" date="2017-01" db="EMBL/GenBank/DDBJ databases">
        <authorList>
            <person name="Mah S.A."/>
            <person name="Swanson W.J."/>
            <person name="Moy G.W."/>
            <person name="Vacquier V.D."/>
        </authorList>
    </citation>
    <scope>NUCLEOTIDE SEQUENCE [LARGE SCALE GENOMIC DNA]</scope>
    <source>
        <strain evidence="4 5">DCY110</strain>
    </source>
</reference>
<name>A0A1P8JV35_9BURK</name>
<organism evidence="4 5">
    <name type="scientific">Rhodoferax koreensis</name>
    <dbReference type="NCBI Taxonomy" id="1842727"/>
    <lineage>
        <taxon>Bacteria</taxon>
        <taxon>Pseudomonadati</taxon>
        <taxon>Pseudomonadota</taxon>
        <taxon>Betaproteobacteria</taxon>
        <taxon>Burkholderiales</taxon>
        <taxon>Comamonadaceae</taxon>
        <taxon>Rhodoferax</taxon>
    </lineage>
</organism>
<feature type="chain" id="PRO_5012501347" evidence="2">
    <location>
        <begin position="31"/>
        <end position="281"/>
    </location>
</feature>
<dbReference type="AlphaFoldDB" id="A0A1P8JV35"/>
<dbReference type="STRING" id="1842727.RD110_10730"/>
<dbReference type="Pfam" id="PF01464">
    <property type="entry name" value="SLT"/>
    <property type="match status" value="1"/>
</dbReference>
<evidence type="ECO:0000256" key="2">
    <source>
        <dbReference type="SAM" id="SignalP"/>
    </source>
</evidence>
<dbReference type="InterPro" id="IPR008258">
    <property type="entry name" value="Transglycosylase_SLT_dom_1"/>
</dbReference>
<evidence type="ECO:0000313" key="5">
    <source>
        <dbReference type="Proteomes" id="UP000186609"/>
    </source>
</evidence>
<dbReference type="EMBL" id="CP019236">
    <property type="protein sequence ID" value="APW37602.1"/>
    <property type="molecule type" value="Genomic_DNA"/>
</dbReference>
<proteinExistence type="inferred from homology"/>
<gene>
    <name evidence="4" type="ORF">RD110_10730</name>
</gene>
<keyword evidence="2" id="KW-0732">Signal</keyword>